<gene>
    <name evidence="1" type="ORF">GCM10011361_23550</name>
</gene>
<reference evidence="2" key="1">
    <citation type="journal article" date="2019" name="Int. J. Syst. Evol. Microbiol.">
        <title>The Global Catalogue of Microorganisms (GCM) 10K type strain sequencing project: providing services to taxonomists for standard genome sequencing and annotation.</title>
        <authorList>
            <consortium name="The Broad Institute Genomics Platform"/>
            <consortium name="The Broad Institute Genome Sequencing Center for Infectious Disease"/>
            <person name="Wu L."/>
            <person name="Ma J."/>
        </authorList>
    </citation>
    <scope>NUCLEOTIDE SEQUENCE [LARGE SCALE GENOMIC DNA]</scope>
    <source>
        <strain evidence="2">CGMCC 1.12606</strain>
    </source>
</reference>
<sequence length="478" mass="51806">MKNIRVKNIGILILSGLVLSWSVGCEREVSDEVEFASFPQRAEIFIDGFSGGLEYLPFGGSKLDAFSVDTDVKYLGEASMRFDVPNFGDPSTSLGFAGAIFPDYGGRDLSDFDALTFWAKASRAETISQIGFGSDFGNSPYRDMQDKFLVTKENLRVSTGWQKYVIPLPDPGKLINETGMFWYAEGPDANGDGYSFWIDELKFEKLGTVAQPRPAILNGEDRMERSFLDFQINLTGLTQTYNLETGENQTVAAAPSYFTFESSDTGVAIVNGMGVVTMVGTGTAEITATLGGVRAAGSLTVDVGGSFDFAPVPTRDPATVISIFSDAYTNVPVDFYNGFFAPFQTTLGGAININGDNIIEYTELNFVATEFKNPTVNASAMTHFHVDIRIDENIDPADFIAVELGDFGANAAFGGGDDSSSRITFDSSTLVSGQWISLDIPLSDFTGLASRNNLAQIFFISDGTISTLLVDNMYFYAE</sequence>
<dbReference type="InterPro" id="IPR008979">
    <property type="entry name" value="Galactose-bd-like_sf"/>
</dbReference>
<dbReference type="Proteomes" id="UP000625780">
    <property type="component" value="Unassembled WGS sequence"/>
</dbReference>
<dbReference type="SUPFAM" id="SSF49785">
    <property type="entry name" value="Galactose-binding domain-like"/>
    <property type="match status" value="1"/>
</dbReference>
<dbReference type="PROSITE" id="PS51257">
    <property type="entry name" value="PROKAR_LIPOPROTEIN"/>
    <property type="match status" value="1"/>
</dbReference>
<dbReference type="Gene3D" id="2.60.120.430">
    <property type="entry name" value="Galactose-binding lectin"/>
    <property type="match status" value="2"/>
</dbReference>
<evidence type="ECO:0000313" key="2">
    <source>
        <dbReference type="Proteomes" id="UP000625780"/>
    </source>
</evidence>
<dbReference type="EMBL" id="BMFH01000002">
    <property type="protein sequence ID" value="GGD56280.1"/>
    <property type="molecule type" value="Genomic_DNA"/>
</dbReference>
<accession>A0ABQ1R4N8</accession>
<keyword evidence="2" id="KW-1185">Reference proteome</keyword>
<dbReference type="InterPro" id="IPR008964">
    <property type="entry name" value="Invasin/intimin_cell_adhesion"/>
</dbReference>
<dbReference type="RefSeq" id="WP_188370973.1">
    <property type="nucleotide sequence ID" value="NZ_BMFH01000002.1"/>
</dbReference>
<evidence type="ECO:0000313" key="1">
    <source>
        <dbReference type="EMBL" id="GGD56280.1"/>
    </source>
</evidence>
<protein>
    <recommendedName>
        <fullName evidence="3">Glycosyl hydrolase family 16</fullName>
    </recommendedName>
</protein>
<dbReference type="SUPFAM" id="SSF49373">
    <property type="entry name" value="Invasin/intimin cell-adhesion fragments"/>
    <property type="match status" value="1"/>
</dbReference>
<proteinExistence type="predicted"/>
<evidence type="ECO:0008006" key="3">
    <source>
        <dbReference type="Google" id="ProtNLM"/>
    </source>
</evidence>
<dbReference type="Gene3D" id="2.60.40.1080">
    <property type="match status" value="1"/>
</dbReference>
<organism evidence="1 2">
    <name type="scientific">Muriicola marianensis</name>
    <dbReference type="NCBI Taxonomy" id="1324801"/>
    <lineage>
        <taxon>Bacteria</taxon>
        <taxon>Pseudomonadati</taxon>
        <taxon>Bacteroidota</taxon>
        <taxon>Flavobacteriia</taxon>
        <taxon>Flavobacteriales</taxon>
        <taxon>Flavobacteriaceae</taxon>
        <taxon>Muriicola</taxon>
    </lineage>
</organism>
<name>A0ABQ1R4N8_9FLAO</name>
<comment type="caution">
    <text evidence="1">The sequence shown here is derived from an EMBL/GenBank/DDBJ whole genome shotgun (WGS) entry which is preliminary data.</text>
</comment>